<name>A0A077M9P5_9MICO</name>
<dbReference type="OrthoDB" id="9795634at2"/>
<protein>
    <recommendedName>
        <fullName evidence="1">Methyltransferase type 11 domain-containing protein</fullName>
    </recommendedName>
</protein>
<dbReference type="InterPro" id="IPR013216">
    <property type="entry name" value="Methyltransf_11"/>
</dbReference>
<dbReference type="EMBL" id="CAJC01000171">
    <property type="protein sequence ID" value="CCI54081.1"/>
    <property type="molecule type" value="Genomic_DNA"/>
</dbReference>
<dbReference type="STRING" id="1193518.BN13_590007"/>
<keyword evidence="3" id="KW-1185">Reference proteome</keyword>
<dbReference type="InterPro" id="IPR029063">
    <property type="entry name" value="SAM-dependent_MTases_sf"/>
</dbReference>
<dbReference type="AlphaFoldDB" id="A0A077M9P5"/>
<evidence type="ECO:0000259" key="1">
    <source>
        <dbReference type="Pfam" id="PF08241"/>
    </source>
</evidence>
<accession>A0A077M9P5</accession>
<reference evidence="2 3" key="1">
    <citation type="journal article" date="2013" name="ISME J.">
        <title>A metabolic model for members of the genus Tetrasphaera involved in enhanced biological phosphorus removal.</title>
        <authorList>
            <person name="Kristiansen R."/>
            <person name="Nguyen H.T.T."/>
            <person name="Saunders A.M."/>
            <person name="Nielsen J.L."/>
            <person name="Wimmer R."/>
            <person name="Le V.Q."/>
            <person name="McIlroy S.J."/>
            <person name="Petrovski S."/>
            <person name="Seviour R.J."/>
            <person name="Calteau A."/>
            <person name="Nielsen K.L."/>
            <person name="Nielsen P.H."/>
        </authorList>
    </citation>
    <scope>NUCLEOTIDE SEQUENCE [LARGE SCALE GENOMIC DNA]</scope>
    <source>
        <strain evidence="2 3">Ben 74</strain>
    </source>
</reference>
<organism evidence="2 3">
    <name type="scientific">Nostocoides jenkinsii Ben 74</name>
    <dbReference type="NCBI Taxonomy" id="1193518"/>
    <lineage>
        <taxon>Bacteria</taxon>
        <taxon>Bacillati</taxon>
        <taxon>Actinomycetota</taxon>
        <taxon>Actinomycetes</taxon>
        <taxon>Micrococcales</taxon>
        <taxon>Intrasporangiaceae</taxon>
        <taxon>Nostocoides</taxon>
    </lineage>
</organism>
<gene>
    <name evidence="2" type="ORF">BN13_590007</name>
</gene>
<proteinExistence type="predicted"/>
<feature type="domain" description="Methyltransferase type 11" evidence="1">
    <location>
        <begin position="46"/>
        <end position="137"/>
    </location>
</feature>
<evidence type="ECO:0000313" key="2">
    <source>
        <dbReference type="EMBL" id="CCI54081.1"/>
    </source>
</evidence>
<dbReference type="RefSeq" id="WP_048546523.1">
    <property type="nucleotide sequence ID" value="NZ_HF571038.1"/>
</dbReference>
<sequence>MFDQVKEAHRGVWASGDYPMIAREIVAPLGEVLTTAARVRAQDLVLDVAAGSGNAARAAARAGARVVACDLTPELLTAGRAESGSGIDWVRGDAEDLPFLDADFDVVLSCIGVMFAPAHERSAAELLRVCRPRGRIAVLSWTPGGFVGEMFDAMRPYAAPPPPGASPPPLWGDAQHVGDLLGAGATIEQEVLGRLPVNRFAGAPREAFRTYFCNHYGPTIATYRRLADRPEDAAALDATLDALAERHRRPDGTMDWEYLLVVARRTEAPSPAGPDAPDAAL</sequence>
<dbReference type="Pfam" id="PF08241">
    <property type="entry name" value="Methyltransf_11"/>
    <property type="match status" value="1"/>
</dbReference>
<dbReference type="PANTHER" id="PTHR43591:SF24">
    <property type="entry name" value="2-METHOXY-6-POLYPRENYL-1,4-BENZOQUINOL METHYLASE, MITOCHONDRIAL"/>
    <property type="match status" value="1"/>
</dbReference>
<comment type="caution">
    <text evidence="2">The sequence shown here is derived from an EMBL/GenBank/DDBJ whole genome shotgun (WGS) entry which is preliminary data.</text>
</comment>
<evidence type="ECO:0000313" key="3">
    <source>
        <dbReference type="Proteomes" id="UP000035720"/>
    </source>
</evidence>
<dbReference type="Gene3D" id="3.40.50.150">
    <property type="entry name" value="Vaccinia Virus protein VP39"/>
    <property type="match status" value="1"/>
</dbReference>
<dbReference type="SUPFAM" id="SSF53335">
    <property type="entry name" value="S-adenosyl-L-methionine-dependent methyltransferases"/>
    <property type="match status" value="1"/>
</dbReference>
<dbReference type="GO" id="GO:0008757">
    <property type="term" value="F:S-adenosylmethionine-dependent methyltransferase activity"/>
    <property type="evidence" value="ECO:0007669"/>
    <property type="project" value="InterPro"/>
</dbReference>
<dbReference type="Proteomes" id="UP000035720">
    <property type="component" value="Unassembled WGS sequence"/>
</dbReference>
<dbReference type="PANTHER" id="PTHR43591">
    <property type="entry name" value="METHYLTRANSFERASE"/>
    <property type="match status" value="1"/>
</dbReference>